<reference evidence="1 2" key="1">
    <citation type="submission" date="2015-09" db="EMBL/GenBank/DDBJ databases">
        <title>Draft genome sequence of Kouleothrix aurantiaca JCM 19913.</title>
        <authorList>
            <person name="Hemp J."/>
        </authorList>
    </citation>
    <scope>NUCLEOTIDE SEQUENCE [LARGE SCALE GENOMIC DNA]</scope>
    <source>
        <strain evidence="1 2">COM-B</strain>
    </source>
</reference>
<dbReference type="Proteomes" id="UP000050509">
    <property type="component" value="Unassembled WGS sequence"/>
</dbReference>
<dbReference type="AlphaFoldDB" id="A0A0P9DC66"/>
<sequence>MIDWLLQSSAAHPAIAQGIAPEGLLSPAEAARLATMPVAKRRRDWL</sequence>
<accession>A0A0P9DC66</accession>
<proteinExistence type="predicted"/>
<gene>
    <name evidence="1" type="ORF">SE17_28990</name>
</gene>
<name>A0A0P9DC66_9CHLR</name>
<evidence type="ECO:0000313" key="1">
    <source>
        <dbReference type="EMBL" id="KPV50090.1"/>
    </source>
</evidence>
<organism evidence="1 2">
    <name type="scientific">Kouleothrix aurantiaca</name>
    <dbReference type="NCBI Taxonomy" id="186479"/>
    <lineage>
        <taxon>Bacteria</taxon>
        <taxon>Bacillati</taxon>
        <taxon>Chloroflexota</taxon>
        <taxon>Chloroflexia</taxon>
        <taxon>Chloroflexales</taxon>
        <taxon>Roseiflexineae</taxon>
        <taxon>Roseiflexaceae</taxon>
        <taxon>Kouleothrix</taxon>
    </lineage>
</organism>
<dbReference type="GO" id="GO:0016740">
    <property type="term" value="F:transferase activity"/>
    <property type="evidence" value="ECO:0007669"/>
    <property type="project" value="UniProtKB-KW"/>
</dbReference>
<comment type="caution">
    <text evidence="1">The sequence shown here is derived from an EMBL/GenBank/DDBJ whole genome shotgun (WGS) entry which is preliminary data.</text>
</comment>
<keyword evidence="2" id="KW-1185">Reference proteome</keyword>
<feature type="non-terminal residue" evidence="1">
    <location>
        <position position="46"/>
    </location>
</feature>
<keyword evidence="1" id="KW-0808">Transferase</keyword>
<dbReference type="EMBL" id="LJCR01001586">
    <property type="protein sequence ID" value="KPV50090.1"/>
    <property type="molecule type" value="Genomic_DNA"/>
</dbReference>
<protein>
    <submittedName>
        <fullName evidence="1">Phosphopantetheinyl transferase</fullName>
    </submittedName>
</protein>
<evidence type="ECO:0000313" key="2">
    <source>
        <dbReference type="Proteomes" id="UP000050509"/>
    </source>
</evidence>